<comment type="caution">
    <text evidence="7">The sequence shown here is derived from an EMBL/GenBank/DDBJ whole genome shotgun (WGS) entry which is preliminary data.</text>
</comment>
<evidence type="ECO:0000256" key="4">
    <source>
        <dbReference type="ARBA" id="ARBA00023136"/>
    </source>
</evidence>
<feature type="transmembrane region" description="Helical" evidence="5">
    <location>
        <begin position="232"/>
        <end position="250"/>
    </location>
</feature>
<evidence type="ECO:0000313" key="8">
    <source>
        <dbReference type="Proteomes" id="UP000581135"/>
    </source>
</evidence>
<feature type="transmembrane region" description="Helical" evidence="5">
    <location>
        <begin position="29"/>
        <end position="50"/>
    </location>
</feature>
<dbReference type="InterPro" id="IPR000620">
    <property type="entry name" value="EamA_dom"/>
</dbReference>
<evidence type="ECO:0000256" key="1">
    <source>
        <dbReference type="ARBA" id="ARBA00004141"/>
    </source>
</evidence>
<feature type="transmembrane region" description="Helical" evidence="5">
    <location>
        <begin position="162"/>
        <end position="181"/>
    </location>
</feature>
<feature type="transmembrane region" description="Helical" evidence="5">
    <location>
        <begin position="139"/>
        <end position="156"/>
    </location>
</feature>
<evidence type="ECO:0000256" key="3">
    <source>
        <dbReference type="ARBA" id="ARBA00022989"/>
    </source>
</evidence>
<evidence type="ECO:0000256" key="5">
    <source>
        <dbReference type="SAM" id="Phobius"/>
    </source>
</evidence>
<dbReference type="Proteomes" id="UP000581135">
    <property type="component" value="Unassembled WGS sequence"/>
</dbReference>
<feature type="transmembrane region" description="Helical" evidence="5">
    <location>
        <begin position="56"/>
        <end position="74"/>
    </location>
</feature>
<feature type="transmembrane region" description="Helical" evidence="5">
    <location>
        <begin position="193"/>
        <end position="212"/>
    </location>
</feature>
<accession>A0A839SSG1</accession>
<sequence length="314" mass="33941">MSPTTAFAKKRAFHNGVGSLMLSIRPLHLMLFLLVMCLWGFNFAVVKIGLRDLTPLMLTALRFGLVAVILLPFVKPPKGRWLDIAIITILLGVLHFSLNFTGLAGLNASTAAIAIQLQVPFASILAAIFLNDKLGWRRGLGMTIAFVGVAVIAGEPRVEGQYFYLSLVILAACIWSVANLVIKIRPPIDGLSLLAWMSAFSAPALFLCSLALETGQMEDLRAIGWEGVTSVIYQAVFVVVIGYGIWYRLLPLYDMNITMPITLLIPPVGVLSGVIVLGESLTLTFITGAAITIVGVAIILVRRPTTAAPEIERV</sequence>
<feature type="transmembrane region" description="Helical" evidence="5">
    <location>
        <begin position="257"/>
        <end position="277"/>
    </location>
</feature>
<dbReference type="EMBL" id="JACHXA010000003">
    <property type="protein sequence ID" value="MBB3065258.1"/>
    <property type="molecule type" value="Genomic_DNA"/>
</dbReference>
<dbReference type="SUPFAM" id="SSF103481">
    <property type="entry name" value="Multidrug resistance efflux transporter EmrE"/>
    <property type="match status" value="2"/>
</dbReference>
<dbReference type="PANTHER" id="PTHR32322">
    <property type="entry name" value="INNER MEMBRANE TRANSPORTER"/>
    <property type="match status" value="1"/>
</dbReference>
<keyword evidence="3 5" id="KW-1133">Transmembrane helix</keyword>
<evidence type="ECO:0000313" key="7">
    <source>
        <dbReference type="EMBL" id="MBB3065258.1"/>
    </source>
</evidence>
<dbReference type="RefSeq" id="WP_221205776.1">
    <property type="nucleotide sequence ID" value="NZ_JACHXA010000003.1"/>
</dbReference>
<name>A0A839SSG1_9PROT</name>
<keyword evidence="2 5" id="KW-0812">Transmembrane</keyword>
<proteinExistence type="predicted"/>
<protein>
    <submittedName>
        <fullName evidence="7">O-acetylserine/cysteine efflux transporter</fullName>
    </submittedName>
</protein>
<feature type="transmembrane region" description="Helical" evidence="5">
    <location>
        <begin position="110"/>
        <end position="130"/>
    </location>
</feature>
<feature type="transmembrane region" description="Helical" evidence="5">
    <location>
        <begin position="283"/>
        <end position="301"/>
    </location>
</feature>
<comment type="subcellular location">
    <subcellularLocation>
        <location evidence="1">Membrane</location>
        <topology evidence="1">Multi-pass membrane protein</topology>
    </subcellularLocation>
</comment>
<evidence type="ECO:0000259" key="6">
    <source>
        <dbReference type="Pfam" id="PF00892"/>
    </source>
</evidence>
<dbReference type="PANTHER" id="PTHR32322:SF9">
    <property type="entry name" value="AMINO-ACID METABOLITE EFFLUX PUMP-RELATED"/>
    <property type="match status" value="1"/>
</dbReference>
<keyword evidence="8" id="KW-1185">Reference proteome</keyword>
<feature type="transmembrane region" description="Helical" evidence="5">
    <location>
        <begin position="81"/>
        <end position="98"/>
    </location>
</feature>
<dbReference type="AlphaFoldDB" id="A0A839SSG1"/>
<dbReference type="GO" id="GO:0016020">
    <property type="term" value="C:membrane"/>
    <property type="evidence" value="ECO:0007669"/>
    <property type="project" value="UniProtKB-SubCell"/>
</dbReference>
<evidence type="ECO:0000256" key="2">
    <source>
        <dbReference type="ARBA" id="ARBA00022692"/>
    </source>
</evidence>
<gene>
    <name evidence="7" type="ORF">FHR98_001537</name>
</gene>
<dbReference type="InterPro" id="IPR037185">
    <property type="entry name" value="EmrE-like"/>
</dbReference>
<dbReference type="InterPro" id="IPR050638">
    <property type="entry name" value="AA-Vitamin_Transporters"/>
</dbReference>
<keyword evidence="4 5" id="KW-0472">Membrane</keyword>
<feature type="domain" description="EamA" evidence="6">
    <location>
        <begin position="165"/>
        <end position="300"/>
    </location>
</feature>
<dbReference type="Pfam" id="PF00892">
    <property type="entry name" value="EamA"/>
    <property type="match status" value="2"/>
</dbReference>
<organism evidence="7 8">
    <name type="scientific">Limibacillus halophilus</name>
    <dbReference type="NCBI Taxonomy" id="1579333"/>
    <lineage>
        <taxon>Bacteria</taxon>
        <taxon>Pseudomonadati</taxon>
        <taxon>Pseudomonadota</taxon>
        <taxon>Alphaproteobacteria</taxon>
        <taxon>Rhodospirillales</taxon>
        <taxon>Rhodovibrionaceae</taxon>
        <taxon>Limibacillus</taxon>
    </lineage>
</organism>
<feature type="domain" description="EamA" evidence="6">
    <location>
        <begin position="29"/>
        <end position="152"/>
    </location>
</feature>
<reference evidence="7 8" key="1">
    <citation type="submission" date="2020-08" db="EMBL/GenBank/DDBJ databases">
        <title>Genomic Encyclopedia of Type Strains, Phase III (KMG-III): the genomes of soil and plant-associated and newly described type strains.</title>
        <authorList>
            <person name="Whitman W."/>
        </authorList>
    </citation>
    <scope>NUCLEOTIDE SEQUENCE [LARGE SCALE GENOMIC DNA]</scope>
    <source>
        <strain evidence="7 8">CECT 8803</strain>
    </source>
</reference>